<dbReference type="Gene3D" id="1.20.1270.280">
    <property type="match status" value="1"/>
</dbReference>
<dbReference type="Gene3D" id="3.10.490.20">
    <property type="match status" value="1"/>
</dbReference>
<proteinExistence type="predicted"/>
<dbReference type="PANTHER" id="PTHR22878">
    <property type="entry name" value="DYNEIN HEAVY CHAIN 6, AXONEMAL-LIKE-RELATED"/>
    <property type="match status" value="1"/>
</dbReference>
<protein>
    <recommendedName>
        <fullName evidence="6">Dynein heavy chain</fullName>
    </recommendedName>
</protein>
<dbReference type="FunFam" id="3.10.490.20:FF:000008">
    <property type="entry name" value="dynein heavy chain 2, axonemal"/>
    <property type="match status" value="1"/>
</dbReference>
<dbReference type="InterPro" id="IPR026983">
    <property type="entry name" value="DHC"/>
</dbReference>
<dbReference type="InterPro" id="IPR041228">
    <property type="entry name" value="Dynein_C"/>
</dbReference>
<dbReference type="Pfam" id="PF03028">
    <property type="entry name" value="Dynein_heavy"/>
    <property type="match status" value="1"/>
</dbReference>
<name>A0AAD7YLE9_MYTSE</name>
<dbReference type="GO" id="GO:0008569">
    <property type="term" value="F:minus-end-directed microtubule motor activity"/>
    <property type="evidence" value="ECO:0007669"/>
    <property type="project" value="InterPro"/>
</dbReference>
<dbReference type="Gene3D" id="1.10.8.720">
    <property type="entry name" value="Region D6 of dynein motor"/>
    <property type="match status" value="1"/>
</dbReference>
<dbReference type="InterPro" id="IPR004273">
    <property type="entry name" value="Dynein_heavy_D6_P-loop"/>
</dbReference>
<dbReference type="Gene3D" id="3.40.50.300">
    <property type="entry name" value="P-loop containing nucleotide triphosphate hydrolases"/>
    <property type="match status" value="1"/>
</dbReference>
<evidence type="ECO:0000313" key="4">
    <source>
        <dbReference type="EMBL" id="KAJ8721186.1"/>
    </source>
</evidence>
<dbReference type="PANTHER" id="PTHR22878:SF68">
    <property type="entry name" value="DYNEIN HEAVY CHAIN 6, AXONEMAL-LIKE"/>
    <property type="match status" value="1"/>
</dbReference>
<dbReference type="InterPro" id="IPR043160">
    <property type="entry name" value="Dynein_C_barrel"/>
</dbReference>
<dbReference type="GO" id="GO:0045505">
    <property type="term" value="F:dynein intermediate chain binding"/>
    <property type="evidence" value="ECO:0007669"/>
    <property type="project" value="InterPro"/>
</dbReference>
<dbReference type="EMBL" id="JARGEI010000013">
    <property type="protein sequence ID" value="KAJ8721186.1"/>
    <property type="molecule type" value="Genomic_DNA"/>
</dbReference>
<keyword evidence="5" id="KW-1185">Reference proteome</keyword>
<gene>
    <name evidence="4" type="ORF">PYW07_001961</name>
</gene>
<evidence type="ECO:0000259" key="3">
    <source>
        <dbReference type="Pfam" id="PF18199"/>
    </source>
</evidence>
<dbReference type="Pfam" id="PF18199">
    <property type="entry name" value="Dynein_C"/>
    <property type="match status" value="1"/>
</dbReference>
<evidence type="ECO:0008006" key="6">
    <source>
        <dbReference type="Google" id="ProtNLM"/>
    </source>
</evidence>
<dbReference type="GO" id="GO:0051959">
    <property type="term" value="F:dynein light intermediate chain binding"/>
    <property type="evidence" value="ECO:0007669"/>
    <property type="project" value="InterPro"/>
</dbReference>
<organism evidence="4 5">
    <name type="scientific">Mythimna separata</name>
    <name type="common">Oriental armyworm</name>
    <name type="synonym">Pseudaletia separata</name>
    <dbReference type="NCBI Taxonomy" id="271217"/>
    <lineage>
        <taxon>Eukaryota</taxon>
        <taxon>Metazoa</taxon>
        <taxon>Ecdysozoa</taxon>
        <taxon>Arthropoda</taxon>
        <taxon>Hexapoda</taxon>
        <taxon>Insecta</taxon>
        <taxon>Pterygota</taxon>
        <taxon>Neoptera</taxon>
        <taxon>Endopterygota</taxon>
        <taxon>Lepidoptera</taxon>
        <taxon>Glossata</taxon>
        <taxon>Ditrysia</taxon>
        <taxon>Noctuoidea</taxon>
        <taxon>Noctuidae</taxon>
        <taxon>Noctuinae</taxon>
        <taxon>Hadenini</taxon>
        <taxon>Mythimna</taxon>
    </lineage>
</organism>
<comment type="caution">
    <text evidence="4">The sequence shown here is derived from an EMBL/GenBank/DDBJ whole genome shotgun (WGS) entry which is preliminary data.</text>
</comment>
<dbReference type="InterPro" id="IPR041658">
    <property type="entry name" value="AAA_lid_11"/>
</dbReference>
<dbReference type="AlphaFoldDB" id="A0AAD7YLE9"/>
<evidence type="ECO:0000259" key="2">
    <source>
        <dbReference type="Pfam" id="PF18198"/>
    </source>
</evidence>
<evidence type="ECO:0000313" key="5">
    <source>
        <dbReference type="Proteomes" id="UP001231518"/>
    </source>
</evidence>
<feature type="domain" description="Dynein heavy chain AAA lid" evidence="2">
    <location>
        <begin position="94"/>
        <end position="232"/>
    </location>
</feature>
<dbReference type="Pfam" id="PF18198">
    <property type="entry name" value="AAA_lid_11"/>
    <property type="match status" value="1"/>
</dbReference>
<dbReference type="GO" id="GO:0030286">
    <property type="term" value="C:dynein complex"/>
    <property type="evidence" value="ECO:0007669"/>
    <property type="project" value="InterPro"/>
</dbReference>
<dbReference type="InterPro" id="IPR042219">
    <property type="entry name" value="AAA_lid_11_sf"/>
</dbReference>
<accession>A0AAD7YLE9</accession>
<sequence>MLSHGMKEGGWVFLANCHLACEWLGSLRGLDNPKIHPRFRLWLSSMPDEKFPLSILQRSIKMTTEPPQGLKGNLVRLFANINEDKFDEATPMYRRLLYCVSFFHCSLIARKRFRQLGYNAVYSFNDADFDVSDNLLANYLEEYDEVPWDALRYLFAIINYGGHITDDWDKRVLIAYINQFFNEDALETPFYRLATIPAYHIPRDGSLESYRDFLDLLPASERAESVGQHASADVATLAQVREQTRRLATIPAYHIPRDGSLESYRDFLDLLPASERAESVGQHASADVATLAQVREQTRRLATIPAYHIPRDGSLESYRDFLDLLPASERAESVGQHASADVATLAQVREQTRRLATIPAYHIPRDGSLESYRDFLDLLPAFERAESVGQHASADVATLAQVREQTRRLATIPAYHIPRDGSLESYRDFLDLLPASERAESVGQHASADVATLAQVREQTRRLATIPAYHIPRDGSLESYRDFLDLLPASERAESVGQHASADVATLAQVREQTRRLATIPAYHIPRDGSLESYRDFLDLLPAFERAESVGQHASADVATLAQVREQTRRLATIPAYHIPRDGSLESYRDFLDLLPASERAESVGQHASADVATLAQDALIMCTTLFALASSGGGGAGGGEDQKVDELANEMLNKLPNKIDMETTERMMGPEIVMPMCVSLLQEIGYYNVLISSIISGLKELRRAIEGLVVMSEMLETMYSCIFEGRTPDFWLRDRPSMKPLGAWCRELFLRGAHLQGWANAPRAPPTLCWLPAFVAPTGFLTAVMQTTARGESWPIDTLCWEFTVMPLEEAGFVRPPRDGGVYIRGQYLEGASWYRKDGCLQEPLPMQLVFPMSPIHFKPVRITGKRMRNRYVCPCYYYPLRQGAFVVAVDLPAGKEAPDFWVKRGTAMLCTLAA</sequence>
<feature type="domain" description="Dynein heavy chain C-terminal" evidence="3">
    <location>
        <begin position="622"/>
        <end position="912"/>
    </location>
</feature>
<dbReference type="Proteomes" id="UP001231518">
    <property type="component" value="Chromosome 12"/>
</dbReference>
<dbReference type="InterPro" id="IPR027417">
    <property type="entry name" value="P-loop_NTPase"/>
</dbReference>
<dbReference type="GO" id="GO:0007018">
    <property type="term" value="P:microtubule-based movement"/>
    <property type="evidence" value="ECO:0007669"/>
    <property type="project" value="InterPro"/>
</dbReference>
<feature type="domain" description="Dynein heavy chain region D6 P-loop" evidence="1">
    <location>
        <begin position="1"/>
        <end position="63"/>
    </location>
</feature>
<evidence type="ECO:0000259" key="1">
    <source>
        <dbReference type="Pfam" id="PF03028"/>
    </source>
</evidence>
<reference evidence="4" key="1">
    <citation type="submission" date="2023-03" db="EMBL/GenBank/DDBJ databases">
        <title>Chromosome-level genomes of two armyworms, Mythimna separata and Mythimna loreyi, provide insights into the biosynthesis and reception of sex pheromones.</title>
        <authorList>
            <person name="Zhao H."/>
        </authorList>
    </citation>
    <scope>NUCLEOTIDE SEQUENCE</scope>
    <source>
        <strain evidence="4">BeijingLab</strain>
        <tissue evidence="4">Pupa</tissue>
    </source>
</reference>